<dbReference type="InterPro" id="IPR001044">
    <property type="entry name" value="XPG/Rad2_eukaryotes"/>
</dbReference>
<dbReference type="AlphaFoldDB" id="A0A2P2KUJ2"/>
<proteinExistence type="inferred from homology"/>
<feature type="region of interest" description="Disordered" evidence="8">
    <location>
        <begin position="125"/>
        <end position="149"/>
    </location>
</feature>
<dbReference type="GO" id="GO:0004520">
    <property type="term" value="F:DNA endonuclease activity"/>
    <property type="evidence" value="ECO:0007669"/>
    <property type="project" value="TreeGrafter"/>
</dbReference>
<keyword evidence="4" id="KW-0255">Endonuclease</keyword>
<dbReference type="CDD" id="cd09868">
    <property type="entry name" value="PIN_XPG_RAD2"/>
    <property type="match status" value="1"/>
</dbReference>
<dbReference type="FunFam" id="3.40.50.1010:FF:000031">
    <property type="entry name" value="DNA repair protein UVH3"/>
    <property type="match status" value="1"/>
</dbReference>
<sequence length="368" mass="40959">MGVQGLWDLLAPVGRRVSVETLSGKKLAIDASIWMVQFMKAMRDEKGEMVRNGHLLGFFRRICKLLYLRTKPVFVFDGGTPALKRRTVIARRRQRENAQAKIRKTAEKLLLNHLKAMRLKELANDLDEQRKKQGSDAKGTKVLARETDVQGSNLEKDNIVSESFDRENFDEMLAASIAAEEEQCLNSNASRSAAATAVGGPIEEEDDDEEMILPEMDGDVDPSILAALPPSMQLNLLMRDKLMTDSTKNTQDLKKVIGNENEKRKLNAKGKEILTDQTDTEEDDKIEDSYNQEKLDKMLAASIMADEDGSLTTKASASAATFPFGEEDADEYEEIVLPAMHSRVDPAVLAALPPSMQLDLLVQVIIHV</sequence>
<evidence type="ECO:0000256" key="6">
    <source>
        <dbReference type="ARBA" id="ARBA00023204"/>
    </source>
</evidence>
<keyword evidence="6" id="KW-0234">DNA repair</keyword>
<evidence type="ECO:0000256" key="2">
    <source>
        <dbReference type="ARBA" id="ARBA00005283"/>
    </source>
</evidence>
<evidence type="ECO:0000256" key="7">
    <source>
        <dbReference type="ARBA" id="ARBA00023242"/>
    </source>
</evidence>
<dbReference type="InterPro" id="IPR025527">
    <property type="entry name" value="HUWE1/Rev1_UBM"/>
</dbReference>
<dbReference type="PANTHER" id="PTHR16171">
    <property type="entry name" value="DNA REPAIR PROTEIN COMPLEMENTING XP-G CELLS-RELATED"/>
    <property type="match status" value="1"/>
</dbReference>
<evidence type="ECO:0000256" key="1">
    <source>
        <dbReference type="ARBA" id="ARBA00004123"/>
    </source>
</evidence>
<name>A0A2P2KUJ2_RHIMU</name>
<dbReference type="GO" id="GO:0005634">
    <property type="term" value="C:nucleus"/>
    <property type="evidence" value="ECO:0007669"/>
    <property type="project" value="UniProtKB-SubCell"/>
</dbReference>
<evidence type="ECO:0000313" key="10">
    <source>
        <dbReference type="EMBL" id="MBX09406.1"/>
    </source>
</evidence>
<dbReference type="PRINTS" id="PR00066">
    <property type="entry name" value="XRODRMPGMNTG"/>
</dbReference>
<comment type="subcellular location">
    <subcellularLocation>
        <location evidence="1">Nucleus</location>
    </subcellularLocation>
</comment>
<keyword evidence="4" id="KW-0378">Hydrolase</keyword>
<dbReference type="InterPro" id="IPR029060">
    <property type="entry name" value="PIN-like_dom_sf"/>
</dbReference>
<comment type="similarity">
    <text evidence="2">Belongs to the XPG/RAD2 endonuclease family. XPG subfamily.</text>
</comment>
<dbReference type="GO" id="GO:0016788">
    <property type="term" value="F:hydrolase activity, acting on ester bonds"/>
    <property type="evidence" value="ECO:0007669"/>
    <property type="project" value="InterPro"/>
</dbReference>
<dbReference type="Gene3D" id="3.40.50.1010">
    <property type="entry name" value="5'-nuclease"/>
    <property type="match status" value="1"/>
</dbReference>
<keyword evidence="3" id="KW-0808">Transferase</keyword>
<dbReference type="GO" id="GO:0016740">
    <property type="term" value="F:transferase activity"/>
    <property type="evidence" value="ECO:0007669"/>
    <property type="project" value="UniProtKB-KW"/>
</dbReference>
<reference evidence="10" key="1">
    <citation type="submission" date="2018-02" db="EMBL/GenBank/DDBJ databases">
        <title>Rhizophora mucronata_Transcriptome.</title>
        <authorList>
            <person name="Meera S.P."/>
            <person name="Sreeshan A."/>
            <person name="Augustine A."/>
        </authorList>
    </citation>
    <scope>NUCLEOTIDE SEQUENCE</scope>
    <source>
        <tissue evidence="10">Leaf</tissue>
    </source>
</reference>
<dbReference type="Gene3D" id="6.10.250.1630">
    <property type="match status" value="1"/>
</dbReference>
<keyword evidence="5" id="KW-0227">DNA damage</keyword>
<evidence type="ECO:0000256" key="3">
    <source>
        <dbReference type="ARBA" id="ARBA00022679"/>
    </source>
</evidence>
<dbReference type="InterPro" id="IPR019974">
    <property type="entry name" value="XPG_CS"/>
</dbReference>
<protein>
    <submittedName>
        <fullName evidence="10">DNA repair protein UVH3</fullName>
    </submittedName>
</protein>
<dbReference type="InterPro" id="IPR006084">
    <property type="entry name" value="XPG/Rad2"/>
</dbReference>
<keyword evidence="4" id="KW-0540">Nuclease</keyword>
<dbReference type="InterPro" id="IPR006085">
    <property type="entry name" value="XPG_DNA_repair_N"/>
</dbReference>
<keyword evidence="7" id="KW-0539">Nucleus</keyword>
<evidence type="ECO:0000256" key="8">
    <source>
        <dbReference type="SAM" id="MobiDB-lite"/>
    </source>
</evidence>
<evidence type="ECO:0000256" key="4">
    <source>
        <dbReference type="ARBA" id="ARBA00022759"/>
    </source>
</evidence>
<dbReference type="PANTHER" id="PTHR16171:SF7">
    <property type="entry name" value="DNA REPAIR PROTEIN RAD2"/>
    <property type="match status" value="1"/>
</dbReference>
<dbReference type="GO" id="GO:0006289">
    <property type="term" value="P:nucleotide-excision repair"/>
    <property type="evidence" value="ECO:0007669"/>
    <property type="project" value="InterPro"/>
</dbReference>
<dbReference type="Pfam" id="PF00752">
    <property type="entry name" value="XPG_N"/>
    <property type="match status" value="1"/>
</dbReference>
<dbReference type="GO" id="GO:0003697">
    <property type="term" value="F:single-stranded DNA binding"/>
    <property type="evidence" value="ECO:0007669"/>
    <property type="project" value="InterPro"/>
</dbReference>
<dbReference type="SUPFAM" id="SSF88723">
    <property type="entry name" value="PIN domain-like"/>
    <property type="match status" value="1"/>
</dbReference>
<organism evidence="10">
    <name type="scientific">Rhizophora mucronata</name>
    <name type="common">Asiatic mangrove</name>
    <dbReference type="NCBI Taxonomy" id="61149"/>
    <lineage>
        <taxon>Eukaryota</taxon>
        <taxon>Viridiplantae</taxon>
        <taxon>Streptophyta</taxon>
        <taxon>Embryophyta</taxon>
        <taxon>Tracheophyta</taxon>
        <taxon>Spermatophyta</taxon>
        <taxon>Magnoliopsida</taxon>
        <taxon>eudicotyledons</taxon>
        <taxon>Gunneridae</taxon>
        <taxon>Pentapetalae</taxon>
        <taxon>rosids</taxon>
        <taxon>fabids</taxon>
        <taxon>Malpighiales</taxon>
        <taxon>Rhizophoraceae</taxon>
        <taxon>Rhizophora</taxon>
    </lineage>
</organism>
<accession>A0A2P2KUJ2</accession>
<dbReference type="PROSITE" id="PS00841">
    <property type="entry name" value="XPG_1"/>
    <property type="match status" value="1"/>
</dbReference>
<dbReference type="PRINTS" id="PR00853">
    <property type="entry name" value="XPGRADSUPER"/>
</dbReference>
<evidence type="ECO:0000259" key="9">
    <source>
        <dbReference type="SMART" id="SM00485"/>
    </source>
</evidence>
<dbReference type="SMART" id="SM00485">
    <property type="entry name" value="XPGN"/>
    <property type="match status" value="1"/>
</dbReference>
<dbReference type="Pfam" id="PF14377">
    <property type="entry name" value="UBM"/>
    <property type="match status" value="2"/>
</dbReference>
<feature type="domain" description="XPG N-terminal" evidence="9">
    <location>
        <begin position="1"/>
        <end position="98"/>
    </location>
</feature>
<evidence type="ECO:0000256" key="5">
    <source>
        <dbReference type="ARBA" id="ARBA00022763"/>
    </source>
</evidence>
<dbReference type="EMBL" id="GGEC01028922">
    <property type="protein sequence ID" value="MBX09406.1"/>
    <property type="molecule type" value="Transcribed_RNA"/>
</dbReference>